<evidence type="ECO:0000313" key="2">
    <source>
        <dbReference type="EMBL" id="MFC5749882.1"/>
    </source>
</evidence>
<dbReference type="Gene3D" id="3.40.430.10">
    <property type="entry name" value="Dihydrofolate Reductase, subunit A"/>
    <property type="match status" value="1"/>
</dbReference>
<dbReference type="Pfam" id="PF01872">
    <property type="entry name" value="RibD_C"/>
    <property type="match status" value="1"/>
</dbReference>
<dbReference type="RefSeq" id="WP_378285605.1">
    <property type="nucleotide sequence ID" value="NZ_JBHSON010000046.1"/>
</dbReference>
<name>A0ABW1A5I3_9ACTN</name>
<dbReference type="Proteomes" id="UP001596074">
    <property type="component" value="Unassembled WGS sequence"/>
</dbReference>
<dbReference type="InterPro" id="IPR002734">
    <property type="entry name" value="RibDG_C"/>
</dbReference>
<evidence type="ECO:0000313" key="3">
    <source>
        <dbReference type="Proteomes" id="UP001596074"/>
    </source>
</evidence>
<dbReference type="PANTHER" id="PTHR38011">
    <property type="entry name" value="DIHYDROFOLATE REDUCTASE FAMILY PROTEIN (AFU_ORTHOLOGUE AFUA_8G06820)"/>
    <property type="match status" value="1"/>
</dbReference>
<keyword evidence="3" id="KW-1185">Reference proteome</keyword>
<dbReference type="SUPFAM" id="SSF53597">
    <property type="entry name" value="Dihydrofolate reductase-like"/>
    <property type="match status" value="1"/>
</dbReference>
<dbReference type="InterPro" id="IPR024072">
    <property type="entry name" value="DHFR-like_dom_sf"/>
</dbReference>
<proteinExistence type="predicted"/>
<gene>
    <name evidence="2" type="ORF">ACFPZN_30005</name>
</gene>
<accession>A0ABW1A5I3</accession>
<protein>
    <submittedName>
        <fullName evidence="2">Dihydrofolate reductase family protein</fullName>
    </submittedName>
</protein>
<dbReference type="InterPro" id="IPR050765">
    <property type="entry name" value="Riboflavin_Biosynth_HTPR"/>
</dbReference>
<dbReference type="PANTHER" id="PTHR38011:SF2">
    <property type="entry name" value="BIFUNCTIONAL DEAMINASE-REDUCTASE DOMAIN PROTEIN"/>
    <property type="match status" value="1"/>
</dbReference>
<feature type="domain" description="Bacterial bifunctional deaminase-reductase C-terminal" evidence="1">
    <location>
        <begin position="3"/>
        <end position="187"/>
    </location>
</feature>
<reference evidence="3" key="1">
    <citation type="journal article" date="2019" name="Int. J. Syst. Evol. Microbiol.">
        <title>The Global Catalogue of Microorganisms (GCM) 10K type strain sequencing project: providing services to taxonomists for standard genome sequencing and annotation.</title>
        <authorList>
            <consortium name="The Broad Institute Genomics Platform"/>
            <consortium name="The Broad Institute Genome Sequencing Center for Infectious Disease"/>
            <person name="Wu L."/>
            <person name="Ma J."/>
        </authorList>
    </citation>
    <scope>NUCLEOTIDE SEQUENCE [LARGE SCALE GENOMIC DNA]</scope>
    <source>
        <strain evidence="3">KCTC 42087</strain>
    </source>
</reference>
<comment type="caution">
    <text evidence="2">The sequence shown here is derived from an EMBL/GenBank/DDBJ whole genome shotgun (WGS) entry which is preliminary data.</text>
</comment>
<organism evidence="2 3">
    <name type="scientific">Actinomadura rugatobispora</name>
    <dbReference type="NCBI Taxonomy" id="1994"/>
    <lineage>
        <taxon>Bacteria</taxon>
        <taxon>Bacillati</taxon>
        <taxon>Actinomycetota</taxon>
        <taxon>Actinomycetes</taxon>
        <taxon>Streptosporangiales</taxon>
        <taxon>Thermomonosporaceae</taxon>
        <taxon>Actinomadura</taxon>
    </lineage>
</organism>
<sequence length="203" mass="22216">MRITLTTFLTLDGVMQGPGTPTEDTSGGFEHGGWQFPYADEELGTRTAAWFDEADGFLLGRRTYEIFAAYWPAVTDEGNVIAARLNALPKYVVSTTLDRVEWNNSTLIKSDVPRKVAELKGRPGRELQIHGSGVLARSLLDHGLVDELRLWNYPVVLGGGKRLFEPGRVPTALRLIESRTTGSGCVLSVYEPAGKPAYGDFTG</sequence>
<evidence type="ECO:0000259" key="1">
    <source>
        <dbReference type="Pfam" id="PF01872"/>
    </source>
</evidence>
<dbReference type="EMBL" id="JBHSON010000046">
    <property type="protein sequence ID" value="MFC5749882.1"/>
    <property type="molecule type" value="Genomic_DNA"/>
</dbReference>